<dbReference type="Proteomes" id="UP000434475">
    <property type="component" value="Unassembled WGS sequence"/>
</dbReference>
<keyword evidence="1" id="KW-0472">Membrane</keyword>
<gene>
    <name evidence="2" type="ORF">GKE97_07450</name>
</gene>
<evidence type="ECO:0000313" key="2">
    <source>
        <dbReference type="EMBL" id="MSB19350.1"/>
    </source>
</evidence>
<sequence>MGEENRSLLEEEIKAEIKRLGSLESGSQEHTTAVDSLTKLYKLKLEEDKNAYERLDKIENREIDQESKTAQMAESVKDRYFRFGMAAAELVLPLMFYGVWMRRGFKFEQDGTFTSQTFRGLFSRFRPTKK</sequence>
<dbReference type="AlphaFoldDB" id="A0A6I2R2Z0"/>
<feature type="transmembrane region" description="Helical" evidence="1">
    <location>
        <begin position="80"/>
        <end position="100"/>
    </location>
</feature>
<keyword evidence="1" id="KW-0812">Transmembrane</keyword>
<name>A0A6I2R2Z0_FLAPL</name>
<keyword evidence="1" id="KW-1133">Transmembrane helix</keyword>
<accession>A0A6I2R2Z0</accession>
<dbReference type="EMBL" id="WKPR01000005">
    <property type="protein sequence ID" value="MSB19350.1"/>
    <property type="molecule type" value="Genomic_DNA"/>
</dbReference>
<protein>
    <submittedName>
        <fullName evidence="2">Uncharacterized protein</fullName>
    </submittedName>
</protein>
<dbReference type="RefSeq" id="WP_172697538.1">
    <property type="nucleotide sequence ID" value="NZ_WKPR01000005.1"/>
</dbReference>
<evidence type="ECO:0000313" key="3">
    <source>
        <dbReference type="Proteomes" id="UP000434475"/>
    </source>
</evidence>
<reference evidence="2 3" key="1">
    <citation type="journal article" date="2019" name="Nat. Med.">
        <title>A library of human gut bacterial isolates paired with longitudinal multiomics data enables mechanistic microbiome research.</title>
        <authorList>
            <person name="Poyet M."/>
            <person name="Groussin M."/>
            <person name="Gibbons S.M."/>
            <person name="Avila-Pacheco J."/>
            <person name="Jiang X."/>
            <person name="Kearney S.M."/>
            <person name="Perrotta A.R."/>
            <person name="Berdy B."/>
            <person name="Zhao S."/>
            <person name="Lieberman T.D."/>
            <person name="Swanson P.K."/>
            <person name="Smith M."/>
            <person name="Roesemann S."/>
            <person name="Alexander J.E."/>
            <person name="Rich S.A."/>
            <person name="Livny J."/>
            <person name="Vlamakis H."/>
            <person name="Clish C."/>
            <person name="Bullock K."/>
            <person name="Deik A."/>
            <person name="Scott J."/>
            <person name="Pierce K.A."/>
            <person name="Xavier R.J."/>
            <person name="Alm E.J."/>
        </authorList>
    </citation>
    <scope>NUCLEOTIDE SEQUENCE [LARGE SCALE GENOMIC DNA]</scope>
    <source>
        <strain evidence="2 3">BIOML-A2</strain>
    </source>
</reference>
<comment type="caution">
    <text evidence="2">The sequence shown here is derived from an EMBL/GenBank/DDBJ whole genome shotgun (WGS) entry which is preliminary data.</text>
</comment>
<organism evidence="2 3">
    <name type="scientific">Flavonifractor plautii</name>
    <name type="common">Fusobacterium plautii</name>
    <dbReference type="NCBI Taxonomy" id="292800"/>
    <lineage>
        <taxon>Bacteria</taxon>
        <taxon>Bacillati</taxon>
        <taxon>Bacillota</taxon>
        <taxon>Clostridia</taxon>
        <taxon>Eubacteriales</taxon>
        <taxon>Oscillospiraceae</taxon>
        <taxon>Flavonifractor</taxon>
    </lineage>
</organism>
<evidence type="ECO:0000256" key="1">
    <source>
        <dbReference type="SAM" id="Phobius"/>
    </source>
</evidence>
<proteinExistence type="predicted"/>